<organism evidence="1 2">
    <name type="scientific">Nonomuraea mangrovi</name>
    <dbReference type="NCBI Taxonomy" id="2316207"/>
    <lineage>
        <taxon>Bacteria</taxon>
        <taxon>Bacillati</taxon>
        <taxon>Actinomycetota</taxon>
        <taxon>Actinomycetes</taxon>
        <taxon>Streptosporangiales</taxon>
        <taxon>Streptosporangiaceae</taxon>
        <taxon>Nonomuraea</taxon>
    </lineage>
</organism>
<dbReference type="Gene3D" id="3.30.300.20">
    <property type="match status" value="1"/>
</dbReference>
<protein>
    <submittedName>
        <fullName evidence="1">OsmC family protein</fullName>
        <ecNumber evidence="1">1.11.1.-</ecNumber>
    </submittedName>
</protein>
<evidence type="ECO:0000313" key="2">
    <source>
        <dbReference type="Proteomes" id="UP001597368"/>
    </source>
</evidence>
<keyword evidence="2" id="KW-1185">Reference proteome</keyword>
<dbReference type="EC" id="1.11.1.-" evidence="1"/>
<gene>
    <name evidence="1" type="ORF">ACFSKW_29975</name>
</gene>
<dbReference type="InterPro" id="IPR015946">
    <property type="entry name" value="KH_dom-like_a/b"/>
</dbReference>
<dbReference type="Proteomes" id="UP001597368">
    <property type="component" value="Unassembled WGS sequence"/>
</dbReference>
<reference evidence="2" key="1">
    <citation type="journal article" date="2019" name="Int. J. Syst. Evol. Microbiol.">
        <title>The Global Catalogue of Microorganisms (GCM) 10K type strain sequencing project: providing services to taxonomists for standard genome sequencing and annotation.</title>
        <authorList>
            <consortium name="The Broad Institute Genomics Platform"/>
            <consortium name="The Broad Institute Genome Sequencing Center for Infectious Disease"/>
            <person name="Wu L."/>
            <person name="Ma J."/>
        </authorList>
    </citation>
    <scope>NUCLEOTIDE SEQUENCE [LARGE SCALE GENOMIC DNA]</scope>
    <source>
        <strain evidence="2">ICMP 6774ER</strain>
    </source>
</reference>
<sequence>MSTRTVGARWRGGYRVTVTAGGFRLPVDEPESAGGTDTGPQPTDYLLAAIASCFALALVHSARKRGEEPAAVEVSVTGTYDGPRYSEIAIEIVSTLTGEQAERLIEAAQRVCYVTNTLREPPRITFRHTTR</sequence>
<dbReference type="Pfam" id="PF02566">
    <property type="entry name" value="OsmC"/>
    <property type="match status" value="1"/>
</dbReference>
<dbReference type="GO" id="GO:0004601">
    <property type="term" value="F:peroxidase activity"/>
    <property type="evidence" value="ECO:0007669"/>
    <property type="project" value="UniProtKB-KW"/>
</dbReference>
<evidence type="ECO:0000313" key="1">
    <source>
        <dbReference type="EMBL" id="MFD1935707.1"/>
    </source>
</evidence>
<dbReference type="PANTHER" id="PTHR35368">
    <property type="entry name" value="HYDROPEROXIDE REDUCTASE"/>
    <property type="match status" value="1"/>
</dbReference>
<keyword evidence="1" id="KW-0575">Peroxidase</keyword>
<dbReference type="PANTHER" id="PTHR35368:SF1">
    <property type="entry name" value="HYDROPEROXIDE REDUCTASE"/>
    <property type="match status" value="1"/>
</dbReference>
<dbReference type="InterPro" id="IPR003718">
    <property type="entry name" value="OsmC/Ohr_fam"/>
</dbReference>
<dbReference type="RefSeq" id="WP_379575823.1">
    <property type="nucleotide sequence ID" value="NZ_JBHUFV010000046.1"/>
</dbReference>
<dbReference type="SUPFAM" id="SSF82784">
    <property type="entry name" value="OsmC-like"/>
    <property type="match status" value="1"/>
</dbReference>
<proteinExistence type="predicted"/>
<accession>A0ABW4T2V1</accession>
<name>A0ABW4T2V1_9ACTN</name>
<keyword evidence="1" id="KW-0560">Oxidoreductase</keyword>
<comment type="caution">
    <text evidence="1">The sequence shown here is derived from an EMBL/GenBank/DDBJ whole genome shotgun (WGS) entry which is preliminary data.</text>
</comment>
<dbReference type="EMBL" id="JBHUFV010000046">
    <property type="protein sequence ID" value="MFD1935707.1"/>
    <property type="molecule type" value="Genomic_DNA"/>
</dbReference>
<dbReference type="InterPro" id="IPR036102">
    <property type="entry name" value="OsmC/Ohrsf"/>
</dbReference>
<dbReference type="InterPro" id="IPR052924">
    <property type="entry name" value="OsmC/Ohr_hydroprdx_reductase"/>
</dbReference>